<dbReference type="InterPro" id="IPR001881">
    <property type="entry name" value="EGF-like_Ca-bd_dom"/>
</dbReference>
<dbReference type="InterPro" id="IPR000719">
    <property type="entry name" value="Prot_kinase_dom"/>
</dbReference>
<dbReference type="SUPFAM" id="SSF57196">
    <property type="entry name" value="EGF/Laminin"/>
    <property type="match status" value="1"/>
</dbReference>
<keyword evidence="10" id="KW-0418">Kinase</keyword>
<dbReference type="FunFam" id="1.10.510.10:FF:000084">
    <property type="entry name" value="Wall-associated receptor kinase 2"/>
    <property type="match status" value="1"/>
</dbReference>
<evidence type="ECO:0000256" key="13">
    <source>
        <dbReference type="ARBA" id="ARBA00023136"/>
    </source>
</evidence>
<dbReference type="InterPro" id="IPR011009">
    <property type="entry name" value="Kinase-like_dom_sf"/>
</dbReference>
<comment type="subcellular location">
    <subcellularLocation>
        <location evidence="1">Membrane</location>
        <topology evidence="1">Single-pass type I membrane protein</topology>
    </subcellularLocation>
</comment>
<evidence type="ECO:0000256" key="15">
    <source>
        <dbReference type="ARBA" id="ARBA00023180"/>
    </source>
</evidence>
<evidence type="ECO:0000256" key="5">
    <source>
        <dbReference type="ARBA" id="ARBA00022679"/>
    </source>
</evidence>
<dbReference type="PANTHER" id="PTHR27005:SF515">
    <property type="entry name" value="WALL-ASSOCIATED RECEPTOR KINASE-LIKE 10-RELATED"/>
    <property type="match status" value="1"/>
</dbReference>
<dbReference type="Pfam" id="PF00069">
    <property type="entry name" value="Pkinase"/>
    <property type="match status" value="1"/>
</dbReference>
<dbReference type="SMART" id="SM00220">
    <property type="entry name" value="S_TKc"/>
    <property type="match status" value="1"/>
</dbReference>
<keyword evidence="22" id="KW-1185">Reference proteome</keyword>
<keyword evidence="4" id="KW-0597">Phosphoprotein</keyword>
<gene>
    <name evidence="21" type="ORF">HHK36_009025</name>
</gene>
<keyword evidence="5" id="KW-0808">Transferase</keyword>
<evidence type="ECO:0000256" key="6">
    <source>
        <dbReference type="ARBA" id="ARBA00022692"/>
    </source>
</evidence>
<keyword evidence="8" id="KW-0677">Repeat</keyword>
<dbReference type="PROSITE" id="PS01187">
    <property type="entry name" value="EGF_CA"/>
    <property type="match status" value="1"/>
</dbReference>
<evidence type="ECO:0000256" key="17">
    <source>
        <dbReference type="PROSITE-ProRule" id="PRU10141"/>
    </source>
</evidence>
<dbReference type="PROSITE" id="PS00107">
    <property type="entry name" value="PROTEIN_KINASE_ATP"/>
    <property type="match status" value="1"/>
</dbReference>
<feature type="signal peptide" evidence="19">
    <location>
        <begin position="1"/>
        <end position="25"/>
    </location>
</feature>
<dbReference type="InterPro" id="IPR045274">
    <property type="entry name" value="WAK-like"/>
</dbReference>
<proteinExistence type="predicted"/>
<comment type="caution">
    <text evidence="21">The sequence shown here is derived from an EMBL/GenBank/DDBJ whole genome shotgun (WGS) entry which is preliminary data.</text>
</comment>
<evidence type="ECO:0000313" key="22">
    <source>
        <dbReference type="Proteomes" id="UP000655225"/>
    </source>
</evidence>
<evidence type="ECO:0000256" key="12">
    <source>
        <dbReference type="ARBA" id="ARBA00022989"/>
    </source>
</evidence>
<dbReference type="GO" id="GO:0005524">
    <property type="term" value="F:ATP binding"/>
    <property type="evidence" value="ECO:0007669"/>
    <property type="project" value="UniProtKB-UniRule"/>
</dbReference>
<evidence type="ECO:0000256" key="3">
    <source>
        <dbReference type="ARBA" id="ARBA00022536"/>
    </source>
</evidence>
<dbReference type="Proteomes" id="UP000655225">
    <property type="component" value="Unassembled WGS sequence"/>
</dbReference>
<evidence type="ECO:0000256" key="1">
    <source>
        <dbReference type="ARBA" id="ARBA00004479"/>
    </source>
</evidence>
<dbReference type="PROSITE" id="PS00108">
    <property type="entry name" value="PROTEIN_KINASE_ST"/>
    <property type="match status" value="1"/>
</dbReference>
<protein>
    <recommendedName>
        <fullName evidence="20">Protein kinase domain-containing protein</fullName>
    </recommendedName>
</protein>
<keyword evidence="9 17" id="KW-0547">Nucleotide-binding</keyword>
<keyword evidence="14" id="KW-1015">Disulfide bond</keyword>
<evidence type="ECO:0000256" key="18">
    <source>
        <dbReference type="SAM" id="Phobius"/>
    </source>
</evidence>
<comment type="function">
    <text evidence="16">Serine/threonine-protein kinase that may function as a signaling receptor of extracellular matrix component. Binding to pectin may have significance in the control of cell expansion, morphogenesis and development.</text>
</comment>
<evidence type="ECO:0000256" key="9">
    <source>
        <dbReference type="ARBA" id="ARBA00022741"/>
    </source>
</evidence>
<keyword evidence="3" id="KW-0245">EGF-like domain</keyword>
<dbReference type="Gene3D" id="2.10.25.10">
    <property type="entry name" value="Laminin"/>
    <property type="match status" value="1"/>
</dbReference>
<name>A0A834ZEK3_TETSI</name>
<dbReference type="InterPro" id="IPR025287">
    <property type="entry name" value="WAK_GUB"/>
</dbReference>
<dbReference type="InterPro" id="IPR018097">
    <property type="entry name" value="EGF_Ca-bd_CS"/>
</dbReference>
<evidence type="ECO:0000256" key="19">
    <source>
        <dbReference type="SAM" id="SignalP"/>
    </source>
</evidence>
<evidence type="ECO:0000256" key="7">
    <source>
        <dbReference type="ARBA" id="ARBA00022729"/>
    </source>
</evidence>
<feature type="domain" description="Protein kinase" evidence="20">
    <location>
        <begin position="432"/>
        <end position="708"/>
    </location>
</feature>
<reference evidence="21 22" key="1">
    <citation type="submission" date="2020-04" db="EMBL/GenBank/DDBJ databases">
        <title>Plant Genome Project.</title>
        <authorList>
            <person name="Zhang R.-G."/>
        </authorList>
    </citation>
    <scope>NUCLEOTIDE SEQUENCE [LARGE SCALE GENOMIC DNA]</scope>
    <source>
        <strain evidence="21">YNK0</strain>
        <tissue evidence="21">Leaf</tissue>
    </source>
</reference>
<dbReference type="Gene3D" id="3.30.200.20">
    <property type="entry name" value="Phosphorylase Kinase, domain 1"/>
    <property type="match status" value="1"/>
</dbReference>
<dbReference type="Pfam" id="PF07645">
    <property type="entry name" value="EGF_CA"/>
    <property type="match status" value="1"/>
</dbReference>
<dbReference type="OrthoDB" id="4062651at2759"/>
<evidence type="ECO:0000259" key="20">
    <source>
        <dbReference type="PROSITE" id="PS50011"/>
    </source>
</evidence>
<evidence type="ECO:0000256" key="16">
    <source>
        <dbReference type="ARBA" id="ARBA00058961"/>
    </source>
</evidence>
<dbReference type="OMA" id="THNFKIN"/>
<keyword evidence="11 17" id="KW-0067">ATP-binding</keyword>
<evidence type="ECO:0000256" key="11">
    <source>
        <dbReference type="ARBA" id="ARBA00022840"/>
    </source>
</evidence>
<dbReference type="GO" id="GO:0005886">
    <property type="term" value="C:plasma membrane"/>
    <property type="evidence" value="ECO:0007669"/>
    <property type="project" value="TreeGrafter"/>
</dbReference>
<dbReference type="Gene3D" id="1.10.510.10">
    <property type="entry name" value="Transferase(Phosphotransferase) domain 1"/>
    <property type="match status" value="1"/>
</dbReference>
<dbReference type="FunFam" id="2.10.25.10:FF:000038">
    <property type="entry name" value="Fibrillin 2"/>
    <property type="match status" value="1"/>
</dbReference>
<keyword evidence="15" id="KW-0325">Glycoprotein</keyword>
<organism evidence="21 22">
    <name type="scientific">Tetracentron sinense</name>
    <name type="common">Spur-leaf</name>
    <dbReference type="NCBI Taxonomy" id="13715"/>
    <lineage>
        <taxon>Eukaryota</taxon>
        <taxon>Viridiplantae</taxon>
        <taxon>Streptophyta</taxon>
        <taxon>Embryophyta</taxon>
        <taxon>Tracheophyta</taxon>
        <taxon>Spermatophyta</taxon>
        <taxon>Magnoliopsida</taxon>
        <taxon>Trochodendrales</taxon>
        <taxon>Trochodendraceae</taxon>
        <taxon>Tetracentron</taxon>
    </lineage>
</organism>
<keyword evidence="2" id="KW-0723">Serine/threonine-protein kinase</keyword>
<dbReference type="GO" id="GO:0030247">
    <property type="term" value="F:polysaccharide binding"/>
    <property type="evidence" value="ECO:0007669"/>
    <property type="project" value="InterPro"/>
</dbReference>
<dbReference type="Pfam" id="PF13947">
    <property type="entry name" value="GUB_WAK_bind"/>
    <property type="match status" value="1"/>
</dbReference>
<keyword evidence="7 19" id="KW-0732">Signal</keyword>
<dbReference type="CDD" id="cd00054">
    <property type="entry name" value="EGF_CA"/>
    <property type="match status" value="1"/>
</dbReference>
<dbReference type="CDD" id="cd14066">
    <property type="entry name" value="STKc_IRAK"/>
    <property type="match status" value="1"/>
</dbReference>
<dbReference type="InterPro" id="IPR049883">
    <property type="entry name" value="NOTCH1_EGF-like"/>
</dbReference>
<dbReference type="AlphaFoldDB" id="A0A834ZEK3"/>
<evidence type="ECO:0000256" key="2">
    <source>
        <dbReference type="ARBA" id="ARBA00022527"/>
    </source>
</evidence>
<dbReference type="SMART" id="SM00179">
    <property type="entry name" value="EGF_CA"/>
    <property type="match status" value="1"/>
</dbReference>
<evidence type="ECO:0000313" key="21">
    <source>
        <dbReference type="EMBL" id="KAF8404145.1"/>
    </source>
</evidence>
<dbReference type="EMBL" id="JABCRI010000006">
    <property type="protein sequence ID" value="KAF8404145.1"/>
    <property type="molecule type" value="Genomic_DNA"/>
</dbReference>
<evidence type="ECO:0000256" key="10">
    <source>
        <dbReference type="ARBA" id="ARBA00022777"/>
    </source>
</evidence>
<keyword evidence="13 18" id="KW-0472">Membrane</keyword>
<dbReference type="SUPFAM" id="SSF56112">
    <property type="entry name" value="Protein kinase-like (PK-like)"/>
    <property type="match status" value="1"/>
</dbReference>
<dbReference type="InterPro" id="IPR017441">
    <property type="entry name" value="Protein_kinase_ATP_BS"/>
</dbReference>
<feature type="binding site" evidence="17">
    <location>
        <position position="461"/>
    </location>
    <ligand>
        <name>ATP</name>
        <dbReference type="ChEBI" id="CHEBI:30616"/>
    </ligand>
</feature>
<feature type="transmembrane region" description="Helical" evidence="18">
    <location>
        <begin position="356"/>
        <end position="379"/>
    </location>
</feature>
<dbReference type="GO" id="GO:0004674">
    <property type="term" value="F:protein serine/threonine kinase activity"/>
    <property type="evidence" value="ECO:0007669"/>
    <property type="project" value="UniProtKB-KW"/>
</dbReference>
<dbReference type="InterPro" id="IPR008271">
    <property type="entry name" value="Ser/Thr_kinase_AS"/>
</dbReference>
<dbReference type="FunFam" id="3.30.200.20:FF:000043">
    <property type="entry name" value="Wall-associated receptor kinase 2"/>
    <property type="match status" value="1"/>
</dbReference>
<dbReference type="PROSITE" id="PS50011">
    <property type="entry name" value="PROTEIN_KINASE_DOM"/>
    <property type="match status" value="1"/>
</dbReference>
<evidence type="ECO:0000256" key="8">
    <source>
        <dbReference type="ARBA" id="ARBA00022737"/>
    </source>
</evidence>
<dbReference type="GO" id="GO:0005509">
    <property type="term" value="F:calcium ion binding"/>
    <property type="evidence" value="ECO:0007669"/>
    <property type="project" value="InterPro"/>
</dbReference>
<feature type="chain" id="PRO_5032886115" description="Protein kinase domain-containing protein" evidence="19">
    <location>
        <begin position="26"/>
        <end position="763"/>
    </location>
</feature>
<dbReference type="PANTHER" id="PTHR27005">
    <property type="entry name" value="WALL-ASSOCIATED RECEPTOR KINASE-LIKE 21"/>
    <property type="match status" value="1"/>
</dbReference>
<accession>A0A834ZEK3</accession>
<dbReference type="GO" id="GO:0007166">
    <property type="term" value="P:cell surface receptor signaling pathway"/>
    <property type="evidence" value="ECO:0007669"/>
    <property type="project" value="InterPro"/>
</dbReference>
<keyword evidence="12 18" id="KW-1133">Transmembrane helix</keyword>
<sequence length="763" mass="85201">MVKRMAIKLMFQLISLLWLTKASSAVAASIAKPNCTEKCGNVSIPYPFGIGDGCYINKWFEISCNSYSRPFLTSVNLEVLNVSVMRGKVRVNSPVVSECNDTEWVVRGENASVNLRRSPFFYSETYNTFVVTGCDNLGFSMLDGKVIGGCMAICNNSVNIKPPNGCNSINCCQTQIPIRLGTFYVNITSPGVNSTQFGCRSACLAEKNWFSNSTWNYFIEDFQLVRYVPAVLEWGLGYGIPEFNHIENNSSGVCSTDAYFSKNGTDYDRCYCKKGYSGNPYLPNGCQDVDECAQWITNRCYWDCINTVGSFNCSCPPGYLDIGNSRGNSSNSIPSSYSRVGYYCVGLRSRRSQAKVIGIGISIGTVGLLFLILASLWMYRVVKRKKNIKLKQKFFKQNGGLLLQQQMTSDEGNVEKTKIFTAKELEKATDNYNNNRILGQGGHGTVYKGMLTDGRIVAVKKSKIVDECQIEQFINEVAILSQINHRNVVKLFGCCLETEVPMLVYEFISNGTLFDYIHDQSEEFSVSWNDRLRIATEVAGAVAYLHSAASIPIYHRDIKSTNILLDEKYRAKVADFGTSRSVSTDKTHLTTLVQGTFGYLDPEYFQSSQFTEKSDVYSFGVVLVELLTGQKPISSIRSQEERSLAVHFISSMKENRLFDILDTRVVTESEKEELIAVSSLAKRCLNLNGKKRPTMKEVAMNLEGMRMYQGNLHVQQNHQDVEDYLTETSGPWNACSTSTGYASLESNAKSSLDTKPLLLNSSC</sequence>
<evidence type="ECO:0000256" key="14">
    <source>
        <dbReference type="ARBA" id="ARBA00023157"/>
    </source>
</evidence>
<keyword evidence="6 18" id="KW-0812">Transmembrane</keyword>
<evidence type="ECO:0000256" key="4">
    <source>
        <dbReference type="ARBA" id="ARBA00022553"/>
    </source>
</evidence>